<feature type="region of interest" description="Disordered" evidence="5">
    <location>
        <begin position="680"/>
        <end position="712"/>
    </location>
</feature>
<dbReference type="AlphaFoldDB" id="A0A6A6QVG6"/>
<dbReference type="SMART" id="SM00533">
    <property type="entry name" value="MUTSd"/>
    <property type="match status" value="1"/>
</dbReference>
<dbReference type="FunFam" id="1.10.1420.10:FF:000050">
    <property type="entry name" value="DNA mismatch repair protein Msh5, putative"/>
    <property type="match status" value="1"/>
</dbReference>
<dbReference type="GO" id="GO:0006298">
    <property type="term" value="P:mismatch repair"/>
    <property type="evidence" value="ECO:0007669"/>
    <property type="project" value="InterPro"/>
</dbReference>
<dbReference type="InterPro" id="IPR036187">
    <property type="entry name" value="DNA_mismatch_repair_MutS_sf"/>
</dbReference>
<name>A0A6A6QVG6_9PEZI</name>
<feature type="compositionally biased region" description="Basic residues" evidence="5">
    <location>
        <begin position="1"/>
        <end position="12"/>
    </location>
</feature>
<dbReference type="SUPFAM" id="SSF48334">
    <property type="entry name" value="DNA repair protein MutS, domain III"/>
    <property type="match status" value="1"/>
</dbReference>
<dbReference type="PANTHER" id="PTHR11361">
    <property type="entry name" value="DNA MISMATCH REPAIR PROTEIN MUTS FAMILY MEMBER"/>
    <property type="match status" value="1"/>
</dbReference>
<dbReference type="GO" id="GO:0051026">
    <property type="term" value="P:chiasma assembly"/>
    <property type="evidence" value="ECO:0007669"/>
    <property type="project" value="TreeGrafter"/>
</dbReference>
<dbReference type="PANTHER" id="PTHR11361:SF20">
    <property type="entry name" value="MUTS PROTEIN HOMOLOG 5"/>
    <property type="match status" value="1"/>
</dbReference>
<keyword evidence="8" id="KW-1185">Reference proteome</keyword>
<evidence type="ECO:0000313" key="8">
    <source>
        <dbReference type="Proteomes" id="UP000799750"/>
    </source>
</evidence>
<dbReference type="Gene3D" id="3.40.50.300">
    <property type="entry name" value="P-loop containing nucleotide triphosphate hydrolases"/>
    <property type="match status" value="1"/>
</dbReference>
<dbReference type="InterPro" id="IPR007696">
    <property type="entry name" value="DNA_mismatch_repair_MutS_core"/>
</dbReference>
<evidence type="ECO:0000256" key="3">
    <source>
        <dbReference type="ARBA" id="ARBA00022840"/>
    </source>
</evidence>
<dbReference type="InterPro" id="IPR027417">
    <property type="entry name" value="P-loop_NTPase"/>
</dbReference>
<dbReference type="Proteomes" id="UP000799750">
    <property type="component" value="Unassembled WGS sequence"/>
</dbReference>
<dbReference type="GO" id="GO:0140664">
    <property type="term" value="F:ATP-dependent DNA damage sensor activity"/>
    <property type="evidence" value="ECO:0007669"/>
    <property type="project" value="InterPro"/>
</dbReference>
<organism evidence="7 8">
    <name type="scientific">Lophium mytilinum</name>
    <dbReference type="NCBI Taxonomy" id="390894"/>
    <lineage>
        <taxon>Eukaryota</taxon>
        <taxon>Fungi</taxon>
        <taxon>Dikarya</taxon>
        <taxon>Ascomycota</taxon>
        <taxon>Pezizomycotina</taxon>
        <taxon>Dothideomycetes</taxon>
        <taxon>Pleosporomycetidae</taxon>
        <taxon>Mytilinidiales</taxon>
        <taxon>Mytilinidiaceae</taxon>
        <taxon>Lophium</taxon>
    </lineage>
</organism>
<dbReference type="GO" id="GO:0005524">
    <property type="term" value="F:ATP binding"/>
    <property type="evidence" value="ECO:0007669"/>
    <property type="project" value="UniProtKB-KW"/>
</dbReference>
<protein>
    <recommendedName>
        <fullName evidence="6">DNA mismatch repair proteins mutS family domain-containing protein</fullName>
    </recommendedName>
</protein>
<dbReference type="SUPFAM" id="SSF52540">
    <property type="entry name" value="P-loop containing nucleoside triphosphate hydrolases"/>
    <property type="match status" value="1"/>
</dbReference>
<dbReference type="OrthoDB" id="29596at2759"/>
<dbReference type="PROSITE" id="PS00486">
    <property type="entry name" value="DNA_MISMATCH_REPAIR_2"/>
    <property type="match status" value="1"/>
</dbReference>
<dbReference type="GO" id="GO:0030983">
    <property type="term" value="F:mismatched DNA binding"/>
    <property type="evidence" value="ECO:0007669"/>
    <property type="project" value="InterPro"/>
</dbReference>
<proteinExistence type="inferred from homology"/>
<keyword evidence="3" id="KW-0067">ATP-binding</keyword>
<evidence type="ECO:0000256" key="4">
    <source>
        <dbReference type="ARBA" id="ARBA00023125"/>
    </source>
</evidence>
<dbReference type="InterPro" id="IPR000432">
    <property type="entry name" value="DNA_mismatch_repair_MutS_C"/>
</dbReference>
<dbReference type="Gene3D" id="1.10.1420.10">
    <property type="match status" value="1"/>
</dbReference>
<keyword evidence="4" id="KW-0238">DNA-binding</keyword>
<feature type="compositionally biased region" description="Polar residues" evidence="5">
    <location>
        <begin position="34"/>
        <end position="62"/>
    </location>
</feature>
<reference evidence="7" key="1">
    <citation type="journal article" date="2020" name="Stud. Mycol.">
        <title>101 Dothideomycetes genomes: a test case for predicting lifestyles and emergence of pathogens.</title>
        <authorList>
            <person name="Haridas S."/>
            <person name="Albert R."/>
            <person name="Binder M."/>
            <person name="Bloem J."/>
            <person name="Labutti K."/>
            <person name="Salamov A."/>
            <person name="Andreopoulos B."/>
            <person name="Baker S."/>
            <person name="Barry K."/>
            <person name="Bills G."/>
            <person name="Bluhm B."/>
            <person name="Cannon C."/>
            <person name="Castanera R."/>
            <person name="Culley D."/>
            <person name="Daum C."/>
            <person name="Ezra D."/>
            <person name="Gonzalez J."/>
            <person name="Henrissat B."/>
            <person name="Kuo A."/>
            <person name="Liang C."/>
            <person name="Lipzen A."/>
            <person name="Lutzoni F."/>
            <person name="Magnuson J."/>
            <person name="Mondo S."/>
            <person name="Nolan M."/>
            <person name="Ohm R."/>
            <person name="Pangilinan J."/>
            <person name="Park H.-J."/>
            <person name="Ramirez L."/>
            <person name="Alfaro M."/>
            <person name="Sun H."/>
            <person name="Tritt A."/>
            <person name="Yoshinaga Y."/>
            <person name="Zwiers L.-H."/>
            <person name="Turgeon B."/>
            <person name="Goodwin S."/>
            <person name="Spatafora J."/>
            <person name="Crous P."/>
            <person name="Grigoriev I."/>
        </authorList>
    </citation>
    <scope>NUCLEOTIDE SEQUENCE</scope>
    <source>
        <strain evidence="7">CBS 269.34</strain>
    </source>
</reference>
<evidence type="ECO:0000256" key="1">
    <source>
        <dbReference type="ARBA" id="ARBA00006271"/>
    </source>
</evidence>
<evidence type="ECO:0000256" key="5">
    <source>
        <dbReference type="SAM" id="MobiDB-lite"/>
    </source>
</evidence>
<dbReference type="Pfam" id="PF00488">
    <property type="entry name" value="MutS_V"/>
    <property type="match status" value="1"/>
</dbReference>
<feature type="domain" description="DNA mismatch repair proteins mutS family" evidence="6">
    <location>
        <begin position="797"/>
        <end position="813"/>
    </location>
</feature>
<dbReference type="Pfam" id="PF05192">
    <property type="entry name" value="MutS_III"/>
    <property type="match status" value="1"/>
</dbReference>
<dbReference type="EMBL" id="MU004188">
    <property type="protein sequence ID" value="KAF2495890.1"/>
    <property type="molecule type" value="Genomic_DNA"/>
</dbReference>
<comment type="similarity">
    <text evidence="1">Belongs to the DNA mismatch repair MutS family.</text>
</comment>
<sequence>MAFRIPKGKRKVDRSQTSSQRERGRFRSGSRSSVNPSKTASSATPAQRRVQIQTPHRSTQPESIAESALEDQQAEVAHDDVENDPPDADALNEVMMAVDLRERGTVGCCYYVARDEKLYFMEDVKLGGVDVVDALKSFIEPTVVLVSARADDAVIDRLDPEARGSTSIDGSNDPFRLPYLLEVRPSSEFSYDAAKNKLVNLKLGDDGGPQVTFIVPGDVIAAEGADDGGGFIGRHEQLLRLSGWIDVESRLTVGCAGALISYLQRRRAAGFLPGDKAAHLVFRISTLEMFTLRDTMFINADTLQSLQILQSESHPHTHNQGPTKGSSGSKEGLSVYGLFHHLARTPQGKYLLRQYFLRPSLNLDVIHERLETISIFVRPENAEPLEMLVKSLQSIKNIRVIMINLRKGVGGGPAKGGGIAKSIWAGIRLFVYHALKIKDTFQDVTGGERLAIRAKIFEKVDPYHFSQVGRKISEVVDFERSTDELRTVIMPGVDEELDQMKRTFDGLDALLSQVARKLSESIPAELHETLNVIYFPQIGFLTTVPRNHATGGGVYQGGIENPWEQMFSTEEQVYFKNNEMREMDDHFGDLHGIISDREIEISHDLAQFVLEYEELLTVASDICGKLDSLLALAQGAKMYRLVRPKLTKDNVVKIRGGRHILQELTVPSFVANDTNLAGGPGYDDMGEDSLEPAADRSSHAPQRASGQPSTTGGDGASLLILTGPNFSGKSVYLKQVALIVFLAHVGSFVPAESAKIGLTDKILTRVSTRETVSRIQSAFMIDLQQISLALSLATRHSLLIIDEFGKGTESSDGAGLACGVLEYLLRLGRESPKVLGATHFHEIFENGFLKPRPSLAFGHMEVRVDTSASEVDDQITYLYNFREGRSTSSFGTCCAAMNGVPPDVVRRAEELILLAAKGEDLVAACAVMPDTEMVELEDAEQIAREFLDANAEIDPRKVLEDILTISATTDSRS</sequence>
<evidence type="ECO:0000259" key="6">
    <source>
        <dbReference type="PROSITE" id="PS00486"/>
    </source>
</evidence>
<gene>
    <name evidence="7" type="ORF">BU16DRAFT_560749</name>
</gene>
<dbReference type="InterPro" id="IPR045076">
    <property type="entry name" value="MutS"/>
</dbReference>
<dbReference type="SMART" id="SM00534">
    <property type="entry name" value="MUTSac"/>
    <property type="match status" value="1"/>
</dbReference>
<accession>A0A6A6QVG6</accession>
<feature type="region of interest" description="Disordered" evidence="5">
    <location>
        <begin position="1"/>
        <end position="62"/>
    </location>
</feature>
<evidence type="ECO:0000313" key="7">
    <source>
        <dbReference type="EMBL" id="KAF2495890.1"/>
    </source>
</evidence>
<evidence type="ECO:0000256" key="2">
    <source>
        <dbReference type="ARBA" id="ARBA00022741"/>
    </source>
</evidence>
<dbReference type="CDD" id="cd03281">
    <property type="entry name" value="ABC_MSH5_euk"/>
    <property type="match status" value="1"/>
</dbReference>
<dbReference type="GO" id="GO:0005634">
    <property type="term" value="C:nucleus"/>
    <property type="evidence" value="ECO:0007669"/>
    <property type="project" value="TreeGrafter"/>
</dbReference>
<keyword evidence="2" id="KW-0547">Nucleotide-binding</keyword>